<gene>
    <name evidence="2" type="ORF">ACFQB0_12495</name>
</gene>
<dbReference type="Gene3D" id="1.10.150.20">
    <property type="entry name" value="5' to 3' exonuclease, C-terminal subdomain"/>
    <property type="match status" value="1"/>
</dbReference>
<protein>
    <submittedName>
        <fullName evidence="2">TfoX/Sxy family DNA transformation protein</fullName>
    </submittedName>
</protein>
<dbReference type="Pfam" id="PF04994">
    <property type="entry name" value="TfoX_C"/>
    <property type="match status" value="1"/>
</dbReference>
<dbReference type="RefSeq" id="WP_386732119.1">
    <property type="nucleotide sequence ID" value="NZ_JBHSTP010000003.1"/>
</dbReference>
<dbReference type="Proteomes" id="UP001596306">
    <property type="component" value="Unassembled WGS sequence"/>
</dbReference>
<accession>A0ABW1VHY8</accession>
<reference evidence="3" key="1">
    <citation type="journal article" date="2019" name="Int. J. Syst. Evol. Microbiol.">
        <title>The Global Catalogue of Microorganisms (GCM) 10K type strain sequencing project: providing services to taxonomists for standard genome sequencing and annotation.</title>
        <authorList>
            <consortium name="The Broad Institute Genomics Platform"/>
            <consortium name="The Broad Institute Genome Sequencing Center for Infectious Disease"/>
            <person name="Wu L."/>
            <person name="Ma J."/>
        </authorList>
    </citation>
    <scope>NUCLEOTIDE SEQUENCE [LARGE SCALE GENOMIC DNA]</scope>
    <source>
        <strain evidence="3">CCUG 43304</strain>
    </source>
</reference>
<organism evidence="2 3">
    <name type="scientific">Luethyella okanaganae</name>
    <dbReference type="NCBI Taxonomy" id="69372"/>
    <lineage>
        <taxon>Bacteria</taxon>
        <taxon>Bacillati</taxon>
        <taxon>Actinomycetota</taxon>
        <taxon>Actinomycetes</taxon>
        <taxon>Micrococcales</taxon>
        <taxon>Microbacteriaceae</taxon>
        <taxon>Luethyella</taxon>
    </lineage>
</organism>
<dbReference type="EMBL" id="JBHSTP010000003">
    <property type="protein sequence ID" value="MFC6356927.1"/>
    <property type="molecule type" value="Genomic_DNA"/>
</dbReference>
<sequence length="86" mass="9721">MTCALAEVVNIGPRLAAGLRGIGIDDLEELRREGAMPVWERLRRVDSFDCVHSLLALEGAIQGVRWHLLPVERRTELADFARRRNS</sequence>
<proteinExistence type="predicted"/>
<name>A0ABW1VHY8_9MICO</name>
<evidence type="ECO:0000259" key="1">
    <source>
        <dbReference type="Pfam" id="PF04994"/>
    </source>
</evidence>
<dbReference type="PANTHER" id="PTHR36121:SF1">
    <property type="entry name" value="PROTEIN SXY"/>
    <property type="match status" value="1"/>
</dbReference>
<evidence type="ECO:0000313" key="3">
    <source>
        <dbReference type="Proteomes" id="UP001596306"/>
    </source>
</evidence>
<comment type="caution">
    <text evidence="2">The sequence shown here is derived from an EMBL/GenBank/DDBJ whole genome shotgun (WGS) entry which is preliminary data.</text>
</comment>
<dbReference type="PANTHER" id="PTHR36121">
    <property type="entry name" value="PROTEIN SXY"/>
    <property type="match status" value="1"/>
</dbReference>
<feature type="domain" description="TfoX C-terminal" evidence="1">
    <location>
        <begin position="4"/>
        <end position="79"/>
    </location>
</feature>
<evidence type="ECO:0000313" key="2">
    <source>
        <dbReference type="EMBL" id="MFC6356927.1"/>
    </source>
</evidence>
<keyword evidence="3" id="KW-1185">Reference proteome</keyword>
<dbReference type="InterPro" id="IPR007077">
    <property type="entry name" value="TfoX_C"/>
</dbReference>
<dbReference type="InterPro" id="IPR047525">
    <property type="entry name" value="TfoX-like"/>
</dbReference>